<evidence type="ECO:0000256" key="3">
    <source>
        <dbReference type="ARBA" id="ARBA00022617"/>
    </source>
</evidence>
<feature type="transmembrane region" description="Helical" evidence="11">
    <location>
        <begin position="105"/>
        <end position="124"/>
    </location>
</feature>
<gene>
    <name evidence="14" type="ORF">ERX27_06000</name>
</gene>
<dbReference type="PRINTS" id="PR00605">
    <property type="entry name" value="CYTCHROMECIC"/>
</dbReference>
<dbReference type="SUPFAM" id="SSF46626">
    <property type="entry name" value="Cytochrome c"/>
    <property type="match status" value="1"/>
</dbReference>
<sequence>MHRGKGMTFVGDSRIKKYEKAKLNRDYSEFPGKTESFWPDFLLKEWMTGAVFLIAFLCLTVAHPAPLERVADPSDTGYTPLPDWYFLFLYQILKYTYASGPFNTFGAIVLPGIAFAALLLAPWLDTSRHRLWYKRPVASGMMLLTVAILFYTTWESSHYHDWEKQEAQGKITFSNLDKKDPVYTDIIKSNCTSCHGGELTGGAGPNLVEANLQPAAVEAFVTNGAGKMPSFKDTLSKDQIKQVAEYVAKLELTDENGKPLKK</sequence>
<evidence type="ECO:0000256" key="8">
    <source>
        <dbReference type="ARBA" id="ARBA00023004"/>
    </source>
</evidence>
<comment type="subcellular location">
    <subcellularLocation>
        <location evidence="1">Membrane</location>
        <topology evidence="1">Multi-pass membrane protein</topology>
    </subcellularLocation>
</comment>
<evidence type="ECO:0000259" key="13">
    <source>
        <dbReference type="PROSITE" id="PS51007"/>
    </source>
</evidence>
<evidence type="ECO:0000313" key="15">
    <source>
        <dbReference type="Proteomes" id="UP000295310"/>
    </source>
</evidence>
<name>A0A4R6BDK2_9STAP</name>
<evidence type="ECO:0000256" key="6">
    <source>
        <dbReference type="ARBA" id="ARBA00022982"/>
    </source>
</evidence>
<dbReference type="PANTHER" id="PTHR37823">
    <property type="entry name" value="CYTOCHROME C-553-LIKE"/>
    <property type="match status" value="1"/>
</dbReference>
<dbReference type="InterPro" id="IPR009056">
    <property type="entry name" value="Cyt_c-like_dom"/>
</dbReference>
<dbReference type="PROSITE" id="PS51007">
    <property type="entry name" value="CYTC"/>
    <property type="match status" value="1"/>
</dbReference>
<dbReference type="GO" id="GO:0016020">
    <property type="term" value="C:membrane"/>
    <property type="evidence" value="ECO:0007669"/>
    <property type="project" value="UniProtKB-SubCell"/>
</dbReference>
<dbReference type="Proteomes" id="UP000295310">
    <property type="component" value="Unassembled WGS sequence"/>
</dbReference>
<protein>
    <submittedName>
        <fullName evidence="14">Cytochrome C oxidase Cbb3</fullName>
    </submittedName>
</protein>
<dbReference type="InterPro" id="IPR005798">
    <property type="entry name" value="Cyt_b/b6_C"/>
</dbReference>
<keyword evidence="5 10" id="KW-0479">Metal-binding</keyword>
<organism evidence="14 15">
    <name type="scientific">Macrococcus brunensis</name>
    <dbReference type="NCBI Taxonomy" id="198483"/>
    <lineage>
        <taxon>Bacteria</taxon>
        <taxon>Bacillati</taxon>
        <taxon>Bacillota</taxon>
        <taxon>Bacilli</taxon>
        <taxon>Bacillales</taxon>
        <taxon>Staphylococcaceae</taxon>
        <taxon>Macrococcus</taxon>
    </lineage>
</organism>
<evidence type="ECO:0000259" key="12">
    <source>
        <dbReference type="PROSITE" id="PS51003"/>
    </source>
</evidence>
<dbReference type="EMBL" id="SCWA01000009">
    <property type="protein sequence ID" value="TDL97809.1"/>
    <property type="molecule type" value="Genomic_DNA"/>
</dbReference>
<dbReference type="InterPro" id="IPR036150">
    <property type="entry name" value="Cyt_b/b6_C_sf"/>
</dbReference>
<dbReference type="GO" id="GO:0016491">
    <property type="term" value="F:oxidoreductase activity"/>
    <property type="evidence" value="ECO:0007669"/>
    <property type="project" value="InterPro"/>
</dbReference>
<dbReference type="InterPro" id="IPR036909">
    <property type="entry name" value="Cyt_c-like_dom_sf"/>
</dbReference>
<comment type="caution">
    <text evidence="14">The sequence shown here is derived from an EMBL/GenBank/DDBJ whole genome shotgun (WGS) entry which is preliminary data.</text>
</comment>
<dbReference type="GO" id="GO:0020037">
    <property type="term" value="F:heme binding"/>
    <property type="evidence" value="ECO:0007669"/>
    <property type="project" value="InterPro"/>
</dbReference>
<dbReference type="OrthoDB" id="2380469at2"/>
<evidence type="ECO:0000256" key="9">
    <source>
        <dbReference type="ARBA" id="ARBA00023136"/>
    </source>
</evidence>
<accession>A0A4R6BDK2</accession>
<evidence type="ECO:0000256" key="2">
    <source>
        <dbReference type="ARBA" id="ARBA00022448"/>
    </source>
</evidence>
<dbReference type="GO" id="GO:0009055">
    <property type="term" value="F:electron transfer activity"/>
    <property type="evidence" value="ECO:0007669"/>
    <property type="project" value="InterPro"/>
</dbReference>
<dbReference type="PANTHER" id="PTHR37823:SF4">
    <property type="entry name" value="MENAQUINOL-CYTOCHROME C REDUCTASE CYTOCHROME B_C SUBUNIT"/>
    <property type="match status" value="1"/>
</dbReference>
<dbReference type="RefSeq" id="WP_133431933.1">
    <property type="nucleotide sequence ID" value="NZ_CP092172.1"/>
</dbReference>
<evidence type="ECO:0000256" key="4">
    <source>
        <dbReference type="ARBA" id="ARBA00022692"/>
    </source>
</evidence>
<reference evidence="14 15" key="1">
    <citation type="submission" date="2019-01" db="EMBL/GenBank/DDBJ databases">
        <title>Draft genome sequences of the type strains of six Macrococcus species.</title>
        <authorList>
            <person name="Mazhar S."/>
            <person name="Altermann E."/>
            <person name="Hill C."/>
            <person name="Mcauliffe O."/>
        </authorList>
    </citation>
    <scope>NUCLEOTIDE SEQUENCE [LARGE SCALE GENOMIC DNA]</scope>
    <source>
        <strain evidence="14 15">CCM4811</strain>
    </source>
</reference>
<dbReference type="PROSITE" id="PS51003">
    <property type="entry name" value="CYTB_CTER"/>
    <property type="match status" value="1"/>
</dbReference>
<evidence type="ECO:0000256" key="10">
    <source>
        <dbReference type="PROSITE-ProRule" id="PRU00433"/>
    </source>
</evidence>
<dbReference type="InterPro" id="IPR051811">
    <property type="entry name" value="Cytochrome_c550/c551-like"/>
</dbReference>
<feature type="transmembrane region" description="Helical" evidence="11">
    <location>
        <begin position="46"/>
        <end position="65"/>
    </location>
</feature>
<keyword evidence="4 11" id="KW-0812">Transmembrane</keyword>
<dbReference type="Pfam" id="PF13442">
    <property type="entry name" value="Cytochrome_CBB3"/>
    <property type="match status" value="1"/>
</dbReference>
<dbReference type="Gene3D" id="1.10.760.10">
    <property type="entry name" value="Cytochrome c-like domain"/>
    <property type="match status" value="1"/>
</dbReference>
<keyword evidence="15" id="KW-1185">Reference proteome</keyword>
<keyword evidence="2" id="KW-0813">Transport</keyword>
<dbReference type="GO" id="GO:0005506">
    <property type="term" value="F:iron ion binding"/>
    <property type="evidence" value="ECO:0007669"/>
    <property type="project" value="InterPro"/>
</dbReference>
<dbReference type="Pfam" id="PF00032">
    <property type="entry name" value="Cytochrom_B_C"/>
    <property type="match status" value="1"/>
</dbReference>
<keyword evidence="6" id="KW-0249">Electron transport</keyword>
<feature type="domain" description="Cytochrome c" evidence="13">
    <location>
        <begin position="164"/>
        <end position="251"/>
    </location>
</feature>
<keyword evidence="3 10" id="KW-0349">Heme</keyword>
<evidence type="ECO:0000256" key="11">
    <source>
        <dbReference type="SAM" id="Phobius"/>
    </source>
</evidence>
<evidence type="ECO:0000313" key="14">
    <source>
        <dbReference type="EMBL" id="TDL97809.1"/>
    </source>
</evidence>
<dbReference type="InterPro" id="IPR008168">
    <property type="entry name" value="Cyt_C_IC"/>
</dbReference>
<feature type="transmembrane region" description="Helical" evidence="11">
    <location>
        <begin position="136"/>
        <end position="154"/>
    </location>
</feature>
<dbReference type="Gene3D" id="1.20.810.10">
    <property type="entry name" value="Cytochrome Bc1 Complex, Chain C"/>
    <property type="match status" value="1"/>
</dbReference>
<dbReference type="AlphaFoldDB" id="A0A4R6BDK2"/>
<evidence type="ECO:0000256" key="7">
    <source>
        <dbReference type="ARBA" id="ARBA00022989"/>
    </source>
</evidence>
<evidence type="ECO:0000256" key="1">
    <source>
        <dbReference type="ARBA" id="ARBA00004141"/>
    </source>
</evidence>
<keyword evidence="7 11" id="KW-1133">Transmembrane helix</keyword>
<keyword evidence="9 11" id="KW-0472">Membrane</keyword>
<dbReference type="InterPro" id="IPR027387">
    <property type="entry name" value="Cytb/b6-like_sf"/>
</dbReference>
<feature type="domain" description="Cytochrome b/b6 C-terminal region profile" evidence="12">
    <location>
        <begin position="27"/>
        <end position="154"/>
    </location>
</feature>
<proteinExistence type="predicted"/>
<evidence type="ECO:0000256" key="5">
    <source>
        <dbReference type="ARBA" id="ARBA00022723"/>
    </source>
</evidence>
<keyword evidence="8 10" id="KW-0408">Iron</keyword>
<dbReference type="SUPFAM" id="SSF81648">
    <property type="entry name" value="a domain/subunit of cytochrome bc1 complex (Ubiquinol-cytochrome c reductase)"/>
    <property type="match status" value="1"/>
</dbReference>